<gene>
    <name evidence="1" type="ORF">H8K32_15100</name>
</gene>
<dbReference type="AlphaFoldDB" id="A0A923HG57"/>
<protein>
    <submittedName>
        <fullName evidence="1">Uncharacterized protein</fullName>
    </submittedName>
</protein>
<name>A0A923HG57_9BURK</name>
<evidence type="ECO:0000313" key="1">
    <source>
        <dbReference type="EMBL" id="MBC3863431.1"/>
    </source>
</evidence>
<dbReference type="EMBL" id="JACOFV010000014">
    <property type="protein sequence ID" value="MBC3863431.1"/>
    <property type="molecule type" value="Genomic_DNA"/>
</dbReference>
<reference evidence="1" key="1">
    <citation type="submission" date="2020-08" db="EMBL/GenBank/DDBJ databases">
        <title>Novel species isolated from subtropical streams in China.</title>
        <authorList>
            <person name="Lu H."/>
        </authorList>
    </citation>
    <scope>NUCLEOTIDE SEQUENCE</scope>
    <source>
        <strain evidence="1">KACC 12607</strain>
    </source>
</reference>
<organism evidence="1 2">
    <name type="scientific">Undibacterium jejuense</name>
    <dbReference type="NCBI Taxonomy" id="1344949"/>
    <lineage>
        <taxon>Bacteria</taxon>
        <taxon>Pseudomonadati</taxon>
        <taxon>Pseudomonadota</taxon>
        <taxon>Betaproteobacteria</taxon>
        <taxon>Burkholderiales</taxon>
        <taxon>Oxalobacteraceae</taxon>
        <taxon>Undibacterium</taxon>
    </lineage>
</organism>
<evidence type="ECO:0000313" key="2">
    <source>
        <dbReference type="Proteomes" id="UP000634011"/>
    </source>
</evidence>
<comment type="caution">
    <text evidence="1">The sequence shown here is derived from an EMBL/GenBank/DDBJ whole genome shotgun (WGS) entry which is preliminary data.</text>
</comment>
<dbReference type="Proteomes" id="UP000634011">
    <property type="component" value="Unassembled WGS sequence"/>
</dbReference>
<sequence length="153" mass="16446">MGYCKKPNILTPMDLLRIIAQVNDVATVHAAKRLFMEYAAVIKGKHTLTYIGSAKASRNTAVKAVAAACTEVVEDTLGTVSPDAWRAIVKVGLREALAVVKSRREVVAIMLRAALGAGHGRIPLGWMRLAFTVKTKTVMRSSQCLAPEALTVS</sequence>
<accession>A0A923HG57</accession>
<proteinExistence type="predicted"/>
<keyword evidence="2" id="KW-1185">Reference proteome</keyword>